<dbReference type="Proteomes" id="UP001501757">
    <property type="component" value="Unassembled WGS sequence"/>
</dbReference>
<dbReference type="EMBL" id="BAAAEI010000006">
    <property type="protein sequence ID" value="GAA0345805.1"/>
    <property type="molecule type" value="Genomic_DNA"/>
</dbReference>
<accession>A0ABP3GKZ6</accession>
<reference evidence="3" key="1">
    <citation type="journal article" date="2019" name="Int. J. Syst. Evol. Microbiol.">
        <title>The Global Catalogue of Microorganisms (GCM) 10K type strain sequencing project: providing services to taxonomists for standard genome sequencing and annotation.</title>
        <authorList>
            <consortium name="The Broad Institute Genomics Platform"/>
            <consortium name="The Broad Institute Genome Sequencing Center for Infectious Disease"/>
            <person name="Wu L."/>
            <person name="Ma J."/>
        </authorList>
    </citation>
    <scope>NUCLEOTIDE SEQUENCE [LARGE SCALE GENOMIC DNA]</scope>
    <source>
        <strain evidence="3">JCM 13378</strain>
    </source>
</reference>
<evidence type="ECO:0008006" key="4">
    <source>
        <dbReference type="Google" id="ProtNLM"/>
    </source>
</evidence>
<feature type="transmembrane region" description="Helical" evidence="1">
    <location>
        <begin position="35"/>
        <end position="58"/>
    </location>
</feature>
<keyword evidence="1" id="KW-0812">Transmembrane</keyword>
<keyword evidence="1" id="KW-1133">Transmembrane helix</keyword>
<dbReference type="PANTHER" id="PTHR35519">
    <property type="entry name" value="MEMBRANE PROTEINS"/>
    <property type="match status" value="1"/>
</dbReference>
<comment type="caution">
    <text evidence="2">The sequence shown here is derived from an EMBL/GenBank/DDBJ whole genome shotgun (WGS) entry which is preliminary data.</text>
</comment>
<dbReference type="PANTHER" id="PTHR35519:SF2">
    <property type="entry name" value="PH DOMAIN PROTEIN"/>
    <property type="match status" value="1"/>
</dbReference>
<evidence type="ECO:0000313" key="2">
    <source>
        <dbReference type="EMBL" id="GAA0345805.1"/>
    </source>
</evidence>
<proteinExistence type="predicted"/>
<evidence type="ECO:0000256" key="1">
    <source>
        <dbReference type="SAM" id="Phobius"/>
    </source>
</evidence>
<organism evidence="2 3">
    <name type="scientific">Bowmanella denitrificans</name>
    <dbReference type="NCBI Taxonomy" id="366582"/>
    <lineage>
        <taxon>Bacteria</taxon>
        <taxon>Pseudomonadati</taxon>
        <taxon>Pseudomonadota</taxon>
        <taxon>Gammaproteobacteria</taxon>
        <taxon>Alteromonadales</taxon>
        <taxon>Alteromonadaceae</taxon>
        <taxon>Bowmanella</taxon>
    </lineage>
</organism>
<name>A0ABP3GKZ6_9ALTE</name>
<keyword evidence="3" id="KW-1185">Reference proteome</keyword>
<evidence type="ECO:0000313" key="3">
    <source>
        <dbReference type="Proteomes" id="UP001501757"/>
    </source>
</evidence>
<keyword evidence="1" id="KW-0472">Membrane</keyword>
<dbReference type="Pfam" id="PF13430">
    <property type="entry name" value="DUF4112"/>
    <property type="match status" value="1"/>
</dbReference>
<sequence>MASQNHQRLLKSARSWANWSDSAFSLFGIRFGWDFIIGLIPGLGDVISVLISMRLLIVARALGAPLRLQLRILVNLLLDFFVGLVPIIGDVLDVFFRANQMNLRLLEKWYNTNRIAQSKM</sequence>
<dbReference type="RefSeq" id="WP_102795449.1">
    <property type="nucleotide sequence ID" value="NZ_BAAAEI010000006.1"/>
</dbReference>
<protein>
    <recommendedName>
        <fullName evidence="4">DUF4112 domain-containing protein</fullName>
    </recommendedName>
</protein>
<gene>
    <name evidence="2" type="ORF">GCM10009092_07870</name>
</gene>
<feature type="transmembrane region" description="Helical" evidence="1">
    <location>
        <begin position="70"/>
        <end position="89"/>
    </location>
</feature>
<dbReference type="InterPro" id="IPR025187">
    <property type="entry name" value="DUF4112"/>
</dbReference>